<evidence type="ECO:0000313" key="1">
    <source>
        <dbReference type="EMBL" id="KDP34595.1"/>
    </source>
</evidence>
<keyword evidence="2" id="KW-1185">Reference proteome</keyword>
<organism evidence="1 2">
    <name type="scientific">Jatropha curcas</name>
    <name type="common">Barbados nut</name>
    <dbReference type="NCBI Taxonomy" id="180498"/>
    <lineage>
        <taxon>Eukaryota</taxon>
        <taxon>Viridiplantae</taxon>
        <taxon>Streptophyta</taxon>
        <taxon>Embryophyta</taxon>
        <taxon>Tracheophyta</taxon>
        <taxon>Spermatophyta</taxon>
        <taxon>Magnoliopsida</taxon>
        <taxon>eudicotyledons</taxon>
        <taxon>Gunneridae</taxon>
        <taxon>Pentapetalae</taxon>
        <taxon>rosids</taxon>
        <taxon>fabids</taxon>
        <taxon>Malpighiales</taxon>
        <taxon>Euphorbiaceae</taxon>
        <taxon>Crotonoideae</taxon>
        <taxon>Jatropheae</taxon>
        <taxon>Jatropha</taxon>
    </lineage>
</organism>
<protein>
    <submittedName>
        <fullName evidence="1">Uncharacterized protein</fullName>
    </submittedName>
</protein>
<gene>
    <name evidence="1" type="ORF">JCGZ_11972</name>
</gene>
<proteinExistence type="predicted"/>
<sequence length="120" mass="13764">MTKEIPAVPRLGIDLASPILLVFRFSAYGIPTYELGADVVPLQQLVEHALEMDHASTYWAPLVCFYILIYRASHDFYIHALRDPMRLTIVVAYYASRMARQYGRHQAVRDYARFEGGLIT</sequence>
<name>A0A067KQM8_JATCU</name>
<reference evidence="1 2" key="1">
    <citation type="journal article" date="2014" name="PLoS ONE">
        <title>Global Analysis of Gene Expression Profiles in Physic Nut (Jatropha curcas L.) Seedlings Exposed to Salt Stress.</title>
        <authorList>
            <person name="Zhang L."/>
            <person name="Zhang C."/>
            <person name="Wu P."/>
            <person name="Chen Y."/>
            <person name="Li M."/>
            <person name="Jiang H."/>
            <person name="Wu G."/>
        </authorList>
    </citation>
    <scope>NUCLEOTIDE SEQUENCE [LARGE SCALE GENOMIC DNA]</scope>
    <source>
        <strain evidence="2">cv. GZQX0401</strain>
        <tissue evidence="1">Young leaves</tissue>
    </source>
</reference>
<evidence type="ECO:0000313" key="2">
    <source>
        <dbReference type="Proteomes" id="UP000027138"/>
    </source>
</evidence>
<dbReference type="EMBL" id="KK914521">
    <property type="protein sequence ID" value="KDP34595.1"/>
    <property type="molecule type" value="Genomic_DNA"/>
</dbReference>
<dbReference type="AlphaFoldDB" id="A0A067KQM8"/>
<accession>A0A067KQM8</accession>
<dbReference type="Proteomes" id="UP000027138">
    <property type="component" value="Unassembled WGS sequence"/>
</dbReference>